<comment type="caution">
    <text evidence="2">The sequence shown here is derived from an EMBL/GenBank/DDBJ whole genome shotgun (WGS) entry which is preliminary data.</text>
</comment>
<protein>
    <submittedName>
        <fullName evidence="2">Uncharacterized protein</fullName>
    </submittedName>
</protein>
<evidence type="ECO:0000256" key="1">
    <source>
        <dbReference type="SAM" id="MobiDB-lite"/>
    </source>
</evidence>
<feature type="region of interest" description="Disordered" evidence="1">
    <location>
        <begin position="100"/>
        <end position="128"/>
    </location>
</feature>
<organism evidence="2 3">
    <name type="scientific">Macrolepiota fuliginosa MF-IS2</name>
    <dbReference type="NCBI Taxonomy" id="1400762"/>
    <lineage>
        <taxon>Eukaryota</taxon>
        <taxon>Fungi</taxon>
        <taxon>Dikarya</taxon>
        <taxon>Basidiomycota</taxon>
        <taxon>Agaricomycotina</taxon>
        <taxon>Agaricomycetes</taxon>
        <taxon>Agaricomycetidae</taxon>
        <taxon>Agaricales</taxon>
        <taxon>Agaricineae</taxon>
        <taxon>Agaricaceae</taxon>
        <taxon>Macrolepiota</taxon>
    </lineage>
</organism>
<reference evidence="2" key="1">
    <citation type="submission" date="2020-11" db="EMBL/GenBank/DDBJ databases">
        <authorList>
            <consortium name="DOE Joint Genome Institute"/>
            <person name="Ahrendt S."/>
            <person name="Riley R."/>
            <person name="Andreopoulos W."/>
            <person name="Labutti K."/>
            <person name="Pangilinan J."/>
            <person name="Ruiz-Duenas F.J."/>
            <person name="Barrasa J.M."/>
            <person name="Sanchez-Garcia M."/>
            <person name="Camarero S."/>
            <person name="Miyauchi S."/>
            <person name="Serrano A."/>
            <person name="Linde D."/>
            <person name="Babiker R."/>
            <person name="Drula E."/>
            <person name="Ayuso-Fernandez I."/>
            <person name="Pacheco R."/>
            <person name="Padilla G."/>
            <person name="Ferreira P."/>
            <person name="Barriuso J."/>
            <person name="Kellner H."/>
            <person name="Castanera R."/>
            <person name="Alfaro M."/>
            <person name="Ramirez L."/>
            <person name="Pisabarro A.G."/>
            <person name="Kuo A."/>
            <person name="Tritt A."/>
            <person name="Lipzen A."/>
            <person name="He G."/>
            <person name="Yan M."/>
            <person name="Ng V."/>
            <person name="Cullen D."/>
            <person name="Martin F."/>
            <person name="Rosso M.-N."/>
            <person name="Henrissat B."/>
            <person name="Hibbett D."/>
            <person name="Martinez A.T."/>
            <person name="Grigoriev I.V."/>
        </authorList>
    </citation>
    <scope>NUCLEOTIDE SEQUENCE</scope>
    <source>
        <strain evidence="2">MF-IS2</strain>
    </source>
</reference>
<dbReference type="AlphaFoldDB" id="A0A9P6C0D5"/>
<feature type="compositionally biased region" description="Basic residues" evidence="1">
    <location>
        <begin position="118"/>
        <end position="127"/>
    </location>
</feature>
<keyword evidence="3" id="KW-1185">Reference proteome</keyword>
<dbReference type="Proteomes" id="UP000807342">
    <property type="component" value="Unassembled WGS sequence"/>
</dbReference>
<accession>A0A9P6C0D5</accession>
<feature type="region of interest" description="Disordered" evidence="1">
    <location>
        <begin position="27"/>
        <end position="54"/>
    </location>
</feature>
<evidence type="ECO:0000313" key="2">
    <source>
        <dbReference type="EMBL" id="KAF9444278.1"/>
    </source>
</evidence>
<proteinExistence type="predicted"/>
<feature type="compositionally biased region" description="Basic and acidic residues" evidence="1">
    <location>
        <begin position="100"/>
        <end position="111"/>
    </location>
</feature>
<dbReference type="OrthoDB" id="3054316at2759"/>
<evidence type="ECO:0000313" key="3">
    <source>
        <dbReference type="Proteomes" id="UP000807342"/>
    </source>
</evidence>
<gene>
    <name evidence="2" type="ORF">P691DRAFT_837881</name>
</gene>
<dbReference type="EMBL" id="MU151389">
    <property type="protein sequence ID" value="KAF9444278.1"/>
    <property type="molecule type" value="Genomic_DNA"/>
</dbReference>
<name>A0A9P6C0D5_9AGAR</name>
<sequence length="162" mass="17710">MEDIIVPLEFDEEDEDFLGVSRGDVPLGTTRVGAESGMSGTSVSVNDADAAPPTPNMAVTMEDLWKGWESQEFGQAVEEMERFDDISVVGFLDEEHQTEKEAWEREERERAAAGGKVKNGRKGKKKVPAACPGSGMYDICPILDERSLILVIDAHTVKPGII</sequence>